<name>A0ABR2HU05_9PEZI</name>
<keyword evidence="3" id="KW-1185">Reference proteome</keyword>
<protein>
    <submittedName>
        <fullName evidence="2">Uncharacterized protein</fullName>
    </submittedName>
</protein>
<feature type="region of interest" description="Disordered" evidence="1">
    <location>
        <begin position="1"/>
        <end position="25"/>
    </location>
</feature>
<sequence>MPGWRDLHQGGDNHTGSTGHEDVGGAESGAAALVVGGGAGGRGGAGGGGTGAGGAAGAARAAGHGAVGAAAGDGEQREGRAGRGRGHGRGVEGGRGGDALHGDGLGHGHGGGGGASLGSGRAGQKRNTEDGRQLHFCGGVVGAKKIDIPGSFLSLSMRPNVMVVTRESR</sequence>
<evidence type="ECO:0000313" key="3">
    <source>
        <dbReference type="Proteomes" id="UP001390339"/>
    </source>
</evidence>
<evidence type="ECO:0000313" key="2">
    <source>
        <dbReference type="EMBL" id="KAK8852319.1"/>
    </source>
</evidence>
<reference evidence="2 3" key="1">
    <citation type="journal article" date="2024" name="IMA Fungus">
        <title>Apiospora arundinis, a panoply of carbohydrate-active enzymes and secondary metabolites.</title>
        <authorList>
            <person name="Sorensen T."/>
            <person name="Petersen C."/>
            <person name="Muurmann A.T."/>
            <person name="Christiansen J.V."/>
            <person name="Brundto M.L."/>
            <person name="Overgaard C.K."/>
            <person name="Boysen A.T."/>
            <person name="Wollenberg R.D."/>
            <person name="Larsen T.O."/>
            <person name="Sorensen J.L."/>
            <person name="Nielsen K.L."/>
            <person name="Sondergaard T.E."/>
        </authorList>
    </citation>
    <scope>NUCLEOTIDE SEQUENCE [LARGE SCALE GENOMIC DNA]</scope>
    <source>
        <strain evidence="2 3">AAU 773</strain>
    </source>
</reference>
<feature type="compositionally biased region" description="Gly residues" evidence="1">
    <location>
        <begin position="107"/>
        <end position="121"/>
    </location>
</feature>
<dbReference type="EMBL" id="JAPCWZ010000009">
    <property type="protein sequence ID" value="KAK8852319.1"/>
    <property type="molecule type" value="Genomic_DNA"/>
</dbReference>
<feature type="compositionally biased region" description="Gly residues" evidence="1">
    <location>
        <begin position="42"/>
        <end position="56"/>
    </location>
</feature>
<feature type="region of interest" description="Disordered" evidence="1">
    <location>
        <begin position="42"/>
        <end position="129"/>
    </location>
</feature>
<organism evidence="2 3">
    <name type="scientific">Apiospora arundinis</name>
    <dbReference type="NCBI Taxonomy" id="335852"/>
    <lineage>
        <taxon>Eukaryota</taxon>
        <taxon>Fungi</taxon>
        <taxon>Dikarya</taxon>
        <taxon>Ascomycota</taxon>
        <taxon>Pezizomycotina</taxon>
        <taxon>Sordariomycetes</taxon>
        <taxon>Xylariomycetidae</taxon>
        <taxon>Amphisphaeriales</taxon>
        <taxon>Apiosporaceae</taxon>
        <taxon>Apiospora</taxon>
    </lineage>
</organism>
<gene>
    <name evidence="2" type="ORF">PGQ11_014798</name>
</gene>
<dbReference type="Proteomes" id="UP001390339">
    <property type="component" value="Unassembled WGS sequence"/>
</dbReference>
<comment type="caution">
    <text evidence="2">The sequence shown here is derived from an EMBL/GenBank/DDBJ whole genome shotgun (WGS) entry which is preliminary data.</text>
</comment>
<feature type="compositionally biased region" description="Low complexity" evidence="1">
    <location>
        <begin position="57"/>
        <end position="73"/>
    </location>
</feature>
<proteinExistence type="predicted"/>
<evidence type="ECO:0000256" key="1">
    <source>
        <dbReference type="SAM" id="MobiDB-lite"/>
    </source>
</evidence>
<accession>A0ABR2HU05</accession>
<feature type="compositionally biased region" description="Basic and acidic residues" evidence="1">
    <location>
        <begin position="1"/>
        <end position="11"/>
    </location>
</feature>